<name>E9GDD0_DAPPU</name>
<dbReference type="PANTHER" id="PTHR10174">
    <property type="entry name" value="ALPHA-TOCOPHEROL TRANSFER PROTEIN-RELATED"/>
    <property type="match status" value="1"/>
</dbReference>
<proteinExistence type="predicted"/>
<dbReference type="GO" id="GO:1902936">
    <property type="term" value="F:phosphatidylinositol bisphosphate binding"/>
    <property type="evidence" value="ECO:0000318"/>
    <property type="project" value="GO_Central"/>
</dbReference>
<dbReference type="CDD" id="cd00170">
    <property type="entry name" value="SEC14"/>
    <property type="match status" value="1"/>
</dbReference>
<organism evidence="2 3">
    <name type="scientific">Daphnia pulex</name>
    <name type="common">Water flea</name>
    <dbReference type="NCBI Taxonomy" id="6669"/>
    <lineage>
        <taxon>Eukaryota</taxon>
        <taxon>Metazoa</taxon>
        <taxon>Ecdysozoa</taxon>
        <taxon>Arthropoda</taxon>
        <taxon>Crustacea</taxon>
        <taxon>Branchiopoda</taxon>
        <taxon>Diplostraca</taxon>
        <taxon>Cladocera</taxon>
        <taxon>Anomopoda</taxon>
        <taxon>Daphniidae</taxon>
        <taxon>Daphnia</taxon>
    </lineage>
</organism>
<evidence type="ECO:0000259" key="1">
    <source>
        <dbReference type="PROSITE" id="PS50191"/>
    </source>
</evidence>
<dbReference type="FunCoup" id="E9GDD0">
    <property type="interactions" value="39"/>
</dbReference>
<dbReference type="PROSITE" id="PS50191">
    <property type="entry name" value="CRAL_TRIO"/>
    <property type="match status" value="1"/>
</dbReference>
<evidence type="ECO:0000313" key="2">
    <source>
        <dbReference type="EMBL" id="EFX82718.1"/>
    </source>
</evidence>
<dbReference type="InterPro" id="IPR001251">
    <property type="entry name" value="CRAL-TRIO_dom"/>
</dbReference>
<dbReference type="SMART" id="SM00516">
    <property type="entry name" value="SEC14"/>
    <property type="match status" value="1"/>
</dbReference>
<dbReference type="Gene3D" id="3.40.525.10">
    <property type="entry name" value="CRAL-TRIO lipid binding domain"/>
    <property type="match status" value="1"/>
</dbReference>
<protein>
    <recommendedName>
        <fullName evidence="1">CRAL-TRIO domain-containing protein</fullName>
    </recommendedName>
</protein>
<dbReference type="eggNOG" id="KOG1471">
    <property type="taxonomic scope" value="Eukaryota"/>
</dbReference>
<dbReference type="KEGG" id="dpx:DAPPUDRAFT_195543"/>
<dbReference type="Pfam" id="PF00650">
    <property type="entry name" value="CRAL_TRIO"/>
    <property type="match status" value="1"/>
</dbReference>
<dbReference type="InParanoid" id="E9GDD0"/>
<dbReference type="PRINTS" id="PR00180">
    <property type="entry name" value="CRETINALDHBP"/>
</dbReference>
<reference evidence="2 3" key="1">
    <citation type="journal article" date="2011" name="Science">
        <title>The ecoresponsive genome of Daphnia pulex.</title>
        <authorList>
            <person name="Colbourne J.K."/>
            <person name="Pfrender M.E."/>
            <person name="Gilbert D."/>
            <person name="Thomas W.K."/>
            <person name="Tucker A."/>
            <person name="Oakley T.H."/>
            <person name="Tokishita S."/>
            <person name="Aerts A."/>
            <person name="Arnold G.J."/>
            <person name="Basu M.K."/>
            <person name="Bauer D.J."/>
            <person name="Caceres C.E."/>
            <person name="Carmel L."/>
            <person name="Casola C."/>
            <person name="Choi J.H."/>
            <person name="Detter J.C."/>
            <person name="Dong Q."/>
            <person name="Dusheyko S."/>
            <person name="Eads B.D."/>
            <person name="Frohlich T."/>
            <person name="Geiler-Samerotte K.A."/>
            <person name="Gerlach D."/>
            <person name="Hatcher P."/>
            <person name="Jogdeo S."/>
            <person name="Krijgsveld J."/>
            <person name="Kriventseva E.V."/>
            <person name="Kultz D."/>
            <person name="Laforsch C."/>
            <person name="Lindquist E."/>
            <person name="Lopez J."/>
            <person name="Manak J.R."/>
            <person name="Muller J."/>
            <person name="Pangilinan J."/>
            <person name="Patwardhan R.P."/>
            <person name="Pitluck S."/>
            <person name="Pritham E.J."/>
            <person name="Rechtsteiner A."/>
            <person name="Rho M."/>
            <person name="Rogozin I.B."/>
            <person name="Sakarya O."/>
            <person name="Salamov A."/>
            <person name="Schaack S."/>
            <person name="Shapiro H."/>
            <person name="Shiga Y."/>
            <person name="Skalitzky C."/>
            <person name="Smith Z."/>
            <person name="Souvorov A."/>
            <person name="Sung W."/>
            <person name="Tang Z."/>
            <person name="Tsuchiya D."/>
            <person name="Tu H."/>
            <person name="Vos H."/>
            <person name="Wang M."/>
            <person name="Wolf Y.I."/>
            <person name="Yamagata H."/>
            <person name="Yamada T."/>
            <person name="Ye Y."/>
            <person name="Shaw J.R."/>
            <person name="Andrews J."/>
            <person name="Crease T.J."/>
            <person name="Tang H."/>
            <person name="Lucas S.M."/>
            <person name="Robertson H.M."/>
            <person name="Bork P."/>
            <person name="Koonin E.V."/>
            <person name="Zdobnov E.M."/>
            <person name="Grigoriev I.V."/>
            <person name="Lynch M."/>
            <person name="Boore J.L."/>
        </authorList>
    </citation>
    <scope>NUCLEOTIDE SEQUENCE [LARGE SCALE GENOMIC DNA]</scope>
</reference>
<dbReference type="InterPro" id="IPR036273">
    <property type="entry name" value="CRAL/TRIO_N_dom_sf"/>
</dbReference>
<dbReference type="HOGENOM" id="CLU_046597_3_1_1"/>
<dbReference type="SUPFAM" id="SSF46938">
    <property type="entry name" value="CRAL/TRIO N-terminal domain"/>
    <property type="match status" value="1"/>
</dbReference>
<dbReference type="Proteomes" id="UP000000305">
    <property type="component" value="Unassembled WGS sequence"/>
</dbReference>
<dbReference type="AlphaFoldDB" id="E9GDD0"/>
<dbReference type="PANTHER" id="PTHR10174:SF224">
    <property type="entry name" value="RETINOL-BINDING PROTEIN PINTA"/>
    <property type="match status" value="1"/>
</dbReference>
<dbReference type="OMA" id="YTIKTLM"/>
<gene>
    <name evidence="2" type="ORF">DAPPUDRAFT_195543</name>
</gene>
<keyword evidence="3" id="KW-1185">Reference proteome</keyword>
<dbReference type="EMBL" id="GL732539">
    <property type="protein sequence ID" value="EFX82718.1"/>
    <property type="molecule type" value="Genomic_DNA"/>
</dbReference>
<dbReference type="PhylomeDB" id="E9GDD0"/>
<sequence>MSTKAFQTQLSQVILKRAQSELGEDEDRRQQVIAIVKKWMTQQPHLQRIRLDEYSIICFARGCKYSLEKIKIKIDLQCTLRTALPEFFTGWDPMKPRIQDALACGSFLPLLDYDQHDRKVIIMRPGCFDPMLFKPEDIDKANFMISDTMGREDEQMFVTGMVIIVDVQGFSLNHLTQKPLALFKKQMYFLQSAPISPKTINFIRTNSVFHSAYNVVTNMLNDKMKKRLKVHGSDFRSLYKEIDRRILPKDYGGDGLSLADLTDLWKQKVEEQRDSLMESERNLRVDESRRPGKAKTAQDIFGIEGSFRKLNID</sequence>
<evidence type="ECO:0000313" key="3">
    <source>
        <dbReference type="Proteomes" id="UP000000305"/>
    </source>
</evidence>
<dbReference type="Gene3D" id="1.20.5.1200">
    <property type="entry name" value="Alpha-tocopherol transfer"/>
    <property type="match status" value="1"/>
</dbReference>
<feature type="domain" description="CRAL-TRIO" evidence="1">
    <location>
        <begin position="95"/>
        <end position="259"/>
    </location>
</feature>
<dbReference type="InterPro" id="IPR036865">
    <property type="entry name" value="CRAL-TRIO_dom_sf"/>
</dbReference>
<accession>E9GDD0</accession>
<dbReference type="SUPFAM" id="SSF52087">
    <property type="entry name" value="CRAL/TRIO domain"/>
    <property type="match status" value="1"/>
</dbReference>
<dbReference type="OrthoDB" id="6682367at2759"/>